<dbReference type="AlphaFoldDB" id="A0AAW8PZE7"/>
<dbReference type="Proteomes" id="UP001253193">
    <property type="component" value="Unassembled WGS sequence"/>
</dbReference>
<evidence type="ECO:0000313" key="1">
    <source>
        <dbReference type="EMBL" id="MDS1821582.1"/>
    </source>
</evidence>
<sequence length="201" mass="22410">MSKVNQVESITFDNCGDEGWGTLTILQVGPKTIQALLHSDYGAFGAFFTIPEDIKSPQLLFADLSKTVILKSLLDNSYHTNDSVAVIEHIKNIFERKILETPDESTALSNQKTEVSEWVNQCGVVTALNMITSSSFYPNIITSDDIVDMSEMHCVNPLANDIWDNTISPIIEEIKNSRPKSYQEVSLKYNAMKVKDSNTLS</sequence>
<evidence type="ECO:0000313" key="2">
    <source>
        <dbReference type="Proteomes" id="UP001253193"/>
    </source>
</evidence>
<dbReference type="RefSeq" id="WP_311020492.1">
    <property type="nucleotide sequence ID" value="NZ_JAUHGG010000003.1"/>
</dbReference>
<accession>A0AAW8PZE7</accession>
<gene>
    <name evidence="1" type="ORF">QX249_12990</name>
</gene>
<comment type="caution">
    <text evidence="1">The sequence shown here is derived from an EMBL/GenBank/DDBJ whole genome shotgun (WGS) entry which is preliminary data.</text>
</comment>
<dbReference type="EMBL" id="JAUHGG010000003">
    <property type="protein sequence ID" value="MDS1821582.1"/>
    <property type="molecule type" value="Genomic_DNA"/>
</dbReference>
<name>A0AAW8PZE7_VIBPH</name>
<proteinExistence type="predicted"/>
<reference evidence="1" key="1">
    <citation type="submission" date="2023-06" db="EMBL/GenBank/DDBJ databases">
        <title>Genomic Diversity of Vibrio spp. and Metagenomic Analysis of Pathogens in Florida Gulf Coastal Waters Following Hurricane Ian.</title>
        <authorList>
            <person name="Brumfield K.D."/>
        </authorList>
    </citation>
    <scope>NUCLEOTIDE SEQUENCE</scope>
    <source>
        <strain evidence="1">WBS2B-138</strain>
    </source>
</reference>
<organism evidence="1 2">
    <name type="scientific">Vibrio parahaemolyticus</name>
    <dbReference type="NCBI Taxonomy" id="670"/>
    <lineage>
        <taxon>Bacteria</taxon>
        <taxon>Pseudomonadati</taxon>
        <taxon>Pseudomonadota</taxon>
        <taxon>Gammaproteobacteria</taxon>
        <taxon>Vibrionales</taxon>
        <taxon>Vibrionaceae</taxon>
        <taxon>Vibrio</taxon>
    </lineage>
</organism>
<protein>
    <submittedName>
        <fullName evidence="1">Uncharacterized protein</fullName>
    </submittedName>
</protein>